<evidence type="ECO:0000256" key="8">
    <source>
        <dbReference type="ARBA" id="ARBA00022692"/>
    </source>
</evidence>
<dbReference type="EMBL" id="JBHSEI010000001">
    <property type="protein sequence ID" value="MFC4636735.1"/>
    <property type="molecule type" value="Genomic_DNA"/>
</dbReference>
<keyword evidence="15" id="KW-1185">Reference proteome</keyword>
<feature type="transmembrane region" description="Helical" evidence="13">
    <location>
        <begin position="6"/>
        <end position="29"/>
    </location>
</feature>
<evidence type="ECO:0000256" key="13">
    <source>
        <dbReference type="SAM" id="Phobius"/>
    </source>
</evidence>
<proteinExistence type="inferred from homology"/>
<evidence type="ECO:0000256" key="7">
    <source>
        <dbReference type="ARBA" id="ARBA00022519"/>
    </source>
</evidence>
<evidence type="ECO:0000256" key="10">
    <source>
        <dbReference type="ARBA" id="ARBA00022989"/>
    </source>
</evidence>
<comment type="similarity">
    <text evidence="4">Belongs to the GSP I family.</text>
</comment>
<sequence length="130" mass="13858">MKNDGFTIIEILVALAIFAVVMATLLAVLPSLASTNTRSRDQQRVTLAAKSYFENVRSAMAVNFNADPTVITVPGLGNGLSCPTKTVNPILQYTPTGSTTPKVVLKRVSLGCTLNGRPYAFSLDITQANL</sequence>
<keyword evidence="10 13" id="KW-1133">Transmembrane helix</keyword>
<gene>
    <name evidence="14" type="ORF">ACFO0D_00140</name>
</gene>
<keyword evidence="11 13" id="KW-0472">Membrane</keyword>
<dbReference type="Proteomes" id="UP001595952">
    <property type="component" value="Unassembled WGS sequence"/>
</dbReference>
<evidence type="ECO:0000256" key="4">
    <source>
        <dbReference type="ARBA" id="ARBA00008358"/>
    </source>
</evidence>
<dbReference type="InterPro" id="IPR045584">
    <property type="entry name" value="Pilin-like"/>
</dbReference>
<comment type="subcellular location">
    <subcellularLocation>
        <location evidence="2">Cell inner membrane</location>
        <topology evidence="2">Single-pass membrane protein</topology>
    </subcellularLocation>
    <subcellularLocation>
        <location evidence="1">Cell outer membrane</location>
        <topology evidence="1">Single-pass membrane protein</topology>
    </subcellularLocation>
    <subcellularLocation>
        <location evidence="3">Periplasm</location>
    </subcellularLocation>
</comment>
<keyword evidence="6" id="KW-0488">Methylation</keyword>
<keyword evidence="9" id="KW-0574">Periplasm</keyword>
<keyword evidence="12" id="KW-0998">Cell outer membrane</keyword>
<comment type="caution">
    <text evidence="14">The sequence shown here is derived from an EMBL/GenBank/DDBJ whole genome shotgun (WGS) entry which is preliminary data.</text>
</comment>
<dbReference type="PANTHER" id="PTHR38779:SF2">
    <property type="entry name" value="TYPE II SECRETION SYSTEM PROTEIN I-RELATED"/>
    <property type="match status" value="1"/>
</dbReference>
<keyword evidence="8 13" id="KW-0812">Transmembrane</keyword>
<evidence type="ECO:0000256" key="2">
    <source>
        <dbReference type="ARBA" id="ARBA00004377"/>
    </source>
</evidence>
<evidence type="ECO:0000256" key="5">
    <source>
        <dbReference type="ARBA" id="ARBA00022475"/>
    </source>
</evidence>
<evidence type="ECO:0000256" key="11">
    <source>
        <dbReference type="ARBA" id="ARBA00023136"/>
    </source>
</evidence>
<organism evidence="14 15">
    <name type="scientific">Deinococcus hohokamensis</name>
    <dbReference type="NCBI Taxonomy" id="309883"/>
    <lineage>
        <taxon>Bacteria</taxon>
        <taxon>Thermotogati</taxon>
        <taxon>Deinococcota</taxon>
        <taxon>Deinococci</taxon>
        <taxon>Deinococcales</taxon>
        <taxon>Deinococcaceae</taxon>
        <taxon>Deinococcus</taxon>
    </lineage>
</organism>
<dbReference type="RefSeq" id="WP_380059783.1">
    <property type="nucleotide sequence ID" value="NZ_JBHSEI010000001.1"/>
</dbReference>
<evidence type="ECO:0000256" key="9">
    <source>
        <dbReference type="ARBA" id="ARBA00022764"/>
    </source>
</evidence>
<keyword evidence="7" id="KW-0997">Cell inner membrane</keyword>
<dbReference type="InterPro" id="IPR010052">
    <property type="entry name" value="T2SS_protein-GspI"/>
</dbReference>
<dbReference type="PANTHER" id="PTHR38779">
    <property type="entry name" value="TYPE II SECRETION SYSTEM PROTEIN I-RELATED"/>
    <property type="match status" value="1"/>
</dbReference>
<dbReference type="Pfam" id="PF07963">
    <property type="entry name" value="N_methyl"/>
    <property type="match status" value="1"/>
</dbReference>
<name>A0ABV9I3L4_9DEIO</name>
<evidence type="ECO:0000256" key="1">
    <source>
        <dbReference type="ARBA" id="ARBA00004203"/>
    </source>
</evidence>
<dbReference type="SUPFAM" id="SSF54523">
    <property type="entry name" value="Pili subunits"/>
    <property type="match status" value="1"/>
</dbReference>
<accession>A0ABV9I3L4</accession>
<reference evidence="15" key="1">
    <citation type="journal article" date="2019" name="Int. J. Syst. Evol. Microbiol.">
        <title>The Global Catalogue of Microorganisms (GCM) 10K type strain sequencing project: providing services to taxonomists for standard genome sequencing and annotation.</title>
        <authorList>
            <consortium name="The Broad Institute Genomics Platform"/>
            <consortium name="The Broad Institute Genome Sequencing Center for Infectious Disease"/>
            <person name="Wu L."/>
            <person name="Ma J."/>
        </authorList>
    </citation>
    <scope>NUCLEOTIDE SEQUENCE [LARGE SCALE GENOMIC DNA]</scope>
    <source>
        <strain evidence="15">CCUG 55995</strain>
    </source>
</reference>
<evidence type="ECO:0000313" key="14">
    <source>
        <dbReference type="EMBL" id="MFC4636735.1"/>
    </source>
</evidence>
<evidence type="ECO:0000313" key="15">
    <source>
        <dbReference type="Proteomes" id="UP001595952"/>
    </source>
</evidence>
<keyword evidence="5" id="KW-1003">Cell membrane</keyword>
<evidence type="ECO:0000256" key="6">
    <source>
        <dbReference type="ARBA" id="ARBA00022481"/>
    </source>
</evidence>
<evidence type="ECO:0000256" key="3">
    <source>
        <dbReference type="ARBA" id="ARBA00004418"/>
    </source>
</evidence>
<protein>
    <submittedName>
        <fullName evidence="14">Type II secretion system protein J</fullName>
    </submittedName>
</protein>
<dbReference type="Gene3D" id="3.30.700.10">
    <property type="entry name" value="Glycoprotein, Type 4 Pilin"/>
    <property type="match status" value="1"/>
</dbReference>
<evidence type="ECO:0000256" key="12">
    <source>
        <dbReference type="ARBA" id="ARBA00023237"/>
    </source>
</evidence>
<dbReference type="InterPro" id="IPR012902">
    <property type="entry name" value="N_methyl_site"/>
</dbReference>
<dbReference type="NCBIfam" id="TIGR02532">
    <property type="entry name" value="IV_pilin_GFxxxE"/>
    <property type="match status" value="1"/>
</dbReference>